<evidence type="ECO:0000256" key="1">
    <source>
        <dbReference type="SAM" id="Coils"/>
    </source>
</evidence>
<dbReference type="GO" id="GO:0019894">
    <property type="term" value="F:kinesin binding"/>
    <property type="evidence" value="ECO:0007669"/>
    <property type="project" value="InterPro"/>
</dbReference>
<accession>A0A1R2BZB4</accession>
<evidence type="ECO:0000313" key="4">
    <source>
        <dbReference type="Proteomes" id="UP000187209"/>
    </source>
</evidence>
<dbReference type="EMBL" id="MPUH01000354">
    <property type="protein sequence ID" value="OMJ82089.1"/>
    <property type="molecule type" value="Genomic_DNA"/>
</dbReference>
<dbReference type="SUPFAM" id="SSF48371">
    <property type="entry name" value="ARM repeat"/>
    <property type="match status" value="1"/>
</dbReference>
<proteinExistence type="predicted"/>
<dbReference type="GO" id="GO:0007018">
    <property type="term" value="P:microtubule-based movement"/>
    <property type="evidence" value="ECO:0007669"/>
    <property type="project" value="TreeGrafter"/>
</dbReference>
<dbReference type="GO" id="GO:0005930">
    <property type="term" value="C:axoneme"/>
    <property type="evidence" value="ECO:0007669"/>
    <property type="project" value="TreeGrafter"/>
</dbReference>
<keyword evidence="2" id="KW-0472">Membrane</keyword>
<dbReference type="AlphaFoldDB" id="A0A1R2BZB4"/>
<dbReference type="PANTHER" id="PTHR15605:SF2">
    <property type="entry name" value="KINESIN-ASSOCIATED PROTEIN 3"/>
    <property type="match status" value="1"/>
</dbReference>
<feature type="transmembrane region" description="Helical" evidence="2">
    <location>
        <begin position="82"/>
        <end position="103"/>
    </location>
</feature>
<dbReference type="InterPro" id="IPR008658">
    <property type="entry name" value="KAP3"/>
</dbReference>
<dbReference type="SMART" id="SM01297">
    <property type="entry name" value="KAP"/>
    <property type="match status" value="1"/>
</dbReference>
<gene>
    <name evidence="3" type="ORF">SteCoe_17308</name>
</gene>
<sequence>MDQISRAKSTKHETMHAANINHLDNYIELLYSDKLEDKIHSSRNLLYLLNEAESIEVMLNHESLVGILARTLRDEYKKSTDLSLYLAGIFYVISNFSTLHAALSQNQIGDTSIKIIEYHIQKYEYMKSELAKVKQDMEKEQKKFEILEKKQNKLLFLCFSILLNIAEDLQIERKIKKRKIISYLIMMLAKDNIALLDVVFRFLKKLSIFAEGKNEMNEQEHIISKLQRFVPCPHHQSICELVLKLILNLSFDLNIRQQLDTLGFIPRLVSLLKHAPFRGLTLKILYQLSIDDKSKSTFTYTECLPMLFLMISQHPEAKVGKELIAVAINLCMNSRNAEIISDGKQLDILIKRGLQNQDDLIMKLIRNISGACKSSLIQETLYKYTPKFISAVVSIQEMDIVVEILGILVNIESEELWSKALPNTQLLEFIQKNIVPGYAEDDIILECIMLISTIVCSDKCAKLIGSTTIIKQLNSLLEEKQEDDEMVMQIMFCFYKLLLSKSTRENILHETKVVNYLMELLQDQNPRIKKMADEILALVQEIDEEWKEEIKLKRFQIHNQEWLEQVANNVSEEWEEESEDDSGQVQWADLSDLDGRVWGDMD</sequence>
<evidence type="ECO:0000313" key="3">
    <source>
        <dbReference type="EMBL" id="OMJ82089.1"/>
    </source>
</evidence>
<reference evidence="3 4" key="1">
    <citation type="submission" date="2016-11" db="EMBL/GenBank/DDBJ databases">
        <title>The macronuclear genome of Stentor coeruleus: a giant cell with tiny introns.</title>
        <authorList>
            <person name="Slabodnick M."/>
            <person name="Ruby J.G."/>
            <person name="Reiff S.B."/>
            <person name="Swart E.C."/>
            <person name="Gosai S."/>
            <person name="Prabakaran S."/>
            <person name="Witkowska E."/>
            <person name="Larue G.E."/>
            <person name="Fisher S."/>
            <person name="Freeman R.M."/>
            <person name="Gunawardena J."/>
            <person name="Chu W."/>
            <person name="Stover N.A."/>
            <person name="Gregory B.D."/>
            <person name="Nowacki M."/>
            <person name="Derisi J."/>
            <person name="Roy S.W."/>
            <person name="Marshall W.F."/>
            <person name="Sood P."/>
        </authorList>
    </citation>
    <scope>NUCLEOTIDE SEQUENCE [LARGE SCALE GENOMIC DNA]</scope>
    <source>
        <strain evidence="3">WM001</strain>
    </source>
</reference>
<keyword evidence="4" id="KW-1185">Reference proteome</keyword>
<dbReference type="GO" id="GO:0016939">
    <property type="term" value="C:kinesin II complex"/>
    <property type="evidence" value="ECO:0007669"/>
    <property type="project" value="TreeGrafter"/>
</dbReference>
<organism evidence="3 4">
    <name type="scientific">Stentor coeruleus</name>
    <dbReference type="NCBI Taxonomy" id="5963"/>
    <lineage>
        <taxon>Eukaryota</taxon>
        <taxon>Sar</taxon>
        <taxon>Alveolata</taxon>
        <taxon>Ciliophora</taxon>
        <taxon>Postciliodesmatophora</taxon>
        <taxon>Heterotrichea</taxon>
        <taxon>Heterotrichida</taxon>
        <taxon>Stentoridae</taxon>
        <taxon>Stentor</taxon>
    </lineage>
</organism>
<comment type="caution">
    <text evidence="3">The sequence shown here is derived from an EMBL/GenBank/DDBJ whole genome shotgun (WGS) entry which is preliminary data.</text>
</comment>
<protein>
    <recommendedName>
        <fullName evidence="5">Kinesin-associated protein 3</fullName>
    </recommendedName>
</protein>
<dbReference type="Gene3D" id="1.25.10.10">
    <property type="entry name" value="Leucine-rich Repeat Variant"/>
    <property type="match status" value="1"/>
</dbReference>
<evidence type="ECO:0000256" key="2">
    <source>
        <dbReference type="SAM" id="Phobius"/>
    </source>
</evidence>
<dbReference type="InterPro" id="IPR011989">
    <property type="entry name" value="ARM-like"/>
</dbReference>
<dbReference type="Proteomes" id="UP000187209">
    <property type="component" value="Unassembled WGS sequence"/>
</dbReference>
<dbReference type="GO" id="GO:0035869">
    <property type="term" value="C:ciliary transition zone"/>
    <property type="evidence" value="ECO:0007669"/>
    <property type="project" value="TreeGrafter"/>
</dbReference>
<dbReference type="InterPro" id="IPR016024">
    <property type="entry name" value="ARM-type_fold"/>
</dbReference>
<keyword evidence="2" id="KW-1133">Transmembrane helix</keyword>
<dbReference type="Pfam" id="PF05804">
    <property type="entry name" value="KAP"/>
    <property type="match status" value="1"/>
</dbReference>
<dbReference type="PANTHER" id="PTHR15605">
    <property type="entry name" value="KINESIN-ASSOCIATED PROTEINS"/>
    <property type="match status" value="1"/>
</dbReference>
<keyword evidence="1" id="KW-0175">Coiled coil</keyword>
<evidence type="ECO:0008006" key="5">
    <source>
        <dbReference type="Google" id="ProtNLM"/>
    </source>
</evidence>
<dbReference type="OrthoDB" id="10265679at2759"/>
<name>A0A1R2BZB4_9CILI</name>
<keyword evidence="2" id="KW-0812">Transmembrane</keyword>
<dbReference type="GO" id="GO:0044782">
    <property type="term" value="P:cilium organization"/>
    <property type="evidence" value="ECO:0007669"/>
    <property type="project" value="TreeGrafter"/>
</dbReference>
<feature type="coiled-coil region" evidence="1">
    <location>
        <begin position="120"/>
        <end position="150"/>
    </location>
</feature>